<gene>
    <name evidence="1" type="ORF">WAZ07_04310</name>
</gene>
<sequence>MDKTKRKYARLLTEYHRASNEQDLKALSTVLLLLEDFERAYCKLFGFSALMVLMDEMQEQGIYIH</sequence>
<protein>
    <submittedName>
        <fullName evidence="1">Uncharacterized protein</fullName>
    </submittedName>
</protein>
<name>A0ABU8FCZ6_9BACI</name>
<evidence type="ECO:0000313" key="1">
    <source>
        <dbReference type="EMBL" id="MEI4800558.1"/>
    </source>
</evidence>
<organism evidence="1 2">
    <name type="scientific">Bacillus bruguierae</name>
    <dbReference type="NCBI Taxonomy" id="3127667"/>
    <lineage>
        <taxon>Bacteria</taxon>
        <taxon>Bacillati</taxon>
        <taxon>Bacillota</taxon>
        <taxon>Bacilli</taxon>
        <taxon>Bacillales</taxon>
        <taxon>Bacillaceae</taxon>
        <taxon>Bacillus</taxon>
    </lineage>
</organism>
<accession>A0ABU8FCZ6</accession>
<keyword evidence="2" id="KW-1185">Reference proteome</keyword>
<proteinExistence type="predicted"/>
<dbReference type="Proteomes" id="UP001372526">
    <property type="component" value="Unassembled WGS sequence"/>
</dbReference>
<evidence type="ECO:0000313" key="2">
    <source>
        <dbReference type="Proteomes" id="UP001372526"/>
    </source>
</evidence>
<comment type="caution">
    <text evidence="1">The sequence shown here is derived from an EMBL/GenBank/DDBJ whole genome shotgun (WGS) entry which is preliminary data.</text>
</comment>
<dbReference type="RefSeq" id="WP_336471470.1">
    <property type="nucleotide sequence ID" value="NZ_JBAWSX010000002.1"/>
</dbReference>
<reference evidence="1 2" key="1">
    <citation type="submission" date="2024-01" db="EMBL/GenBank/DDBJ databases">
        <title>Seven novel Bacillus-like species.</title>
        <authorList>
            <person name="Liu G."/>
        </authorList>
    </citation>
    <scope>NUCLEOTIDE SEQUENCE [LARGE SCALE GENOMIC DNA]</scope>
    <source>
        <strain evidence="1 2">FJAT-51639</strain>
    </source>
</reference>
<dbReference type="EMBL" id="JBAWSX010000002">
    <property type="protein sequence ID" value="MEI4800558.1"/>
    <property type="molecule type" value="Genomic_DNA"/>
</dbReference>